<feature type="transmembrane region" description="Helical" evidence="6">
    <location>
        <begin position="82"/>
        <end position="103"/>
    </location>
</feature>
<evidence type="ECO:0000256" key="3">
    <source>
        <dbReference type="ARBA" id="ARBA00022692"/>
    </source>
</evidence>
<feature type="transmembrane region" description="Helical" evidence="6">
    <location>
        <begin position="237"/>
        <end position="257"/>
    </location>
</feature>
<evidence type="ECO:0000313" key="7">
    <source>
        <dbReference type="EMBL" id="KAF2246470.1"/>
    </source>
</evidence>
<organism evidence="7 8">
    <name type="scientific">Trematosphaeria pertusa</name>
    <dbReference type="NCBI Taxonomy" id="390896"/>
    <lineage>
        <taxon>Eukaryota</taxon>
        <taxon>Fungi</taxon>
        <taxon>Dikarya</taxon>
        <taxon>Ascomycota</taxon>
        <taxon>Pezizomycotina</taxon>
        <taxon>Dothideomycetes</taxon>
        <taxon>Pleosporomycetidae</taxon>
        <taxon>Pleosporales</taxon>
        <taxon>Massarineae</taxon>
        <taxon>Trematosphaeriaceae</taxon>
        <taxon>Trematosphaeria</taxon>
    </lineage>
</organism>
<gene>
    <name evidence="7" type="ORF">BU26DRAFT_460276</name>
</gene>
<keyword evidence="8" id="KW-1185">Reference proteome</keyword>
<dbReference type="Pfam" id="PF13520">
    <property type="entry name" value="AA_permease_2"/>
    <property type="match status" value="1"/>
</dbReference>
<protein>
    <submittedName>
        <fullName evidence="7">Choline transport protein</fullName>
    </submittedName>
</protein>
<comment type="subcellular location">
    <subcellularLocation>
        <location evidence="1">Membrane</location>
        <topology evidence="1">Multi-pass membrane protein</topology>
    </subcellularLocation>
</comment>
<feature type="transmembrane region" description="Helical" evidence="6">
    <location>
        <begin position="442"/>
        <end position="464"/>
    </location>
</feature>
<keyword evidence="3 6" id="KW-0812">Transmembrane</keyword>
<evidence type="ECO:0000256" key="1">
    <source>
        <dbReference type="ARBA" id="ARBA00004141"/>
    </source>
</evidence>
<feature type="transmembrane region" description="Helical" evidence="6">
    <location>
        <begin position="332"/>
        <end position="356"/>
    </location>
</feature>
<feature type="transmembrane region" description="Helical" evidence="6">
    <location>
        <begin position="124"/>
        <end position="147"/>
    </location>
</feature>
<reference evidence="7" key="1">
    <citation type="journal article" date="2020" name="Stud. Mycol.">
        <title>101 Dothideomycetes genomes: a test case for predicting lifestyles and emergence of pathogens.</title>
        <authorList>
            <person name="Haridas S."/>
            <person name="Albert R."/>
            <person name="Binder M."/>
            <person name="Bloem J."/>
            <person name="Labutti K."/>
            <person name="Salamov A."/>
            <person name="Andreopoulos B."/>
            <person name="Baker S."/>
            <person name="Barry K."/>
            <person name="Bills G."/>
            <person name="Bluhm B."/>
            <person name="Cannon C."/>
            <person name="Castanera R."/>
            <person name="Culley D."/>
            <person name="Daum C."/>
            <person name="Ezra D."/>
            <person name="Gonzalez J."/>
            <person name="Henrissat B."/>
            <person name="Kuo A."/>
            <person name="Liang C."/>
            <person name="Lipzen A."/>
            <person name="Lutzoni F."/>
            <person name="Magnuson J."/>
            <person name="Mondo S."/>
            <person name="Nolan M."/>
            <person name="Ohm R."/>
            <person name="Pangilinan J."/>
            <person name="Park H.-J."/>
            <person name="Ramirez L."/>
            <person name="Alfaro M."/>
            <person name="Sun H."/>
            <person name="Tritt A."/>
            <person name="Yoshinaga Y."/>
            <person name="Zwiers L.-H."/>
            <person name="Turgeon B."/>
            <person name="Goodwin S."/>
            <person name="Spatafora J."/>
            <person name="Crous P."/>
            <person name="Grigoriev I."/>
        </authorList>
    </citation>
    <scope>NUCLEOTIDE SEQUENCE</scope>
    <source>
        <strain evidence="7">CBS 122368</strain>
    </source>
</reference>
<dbReference type="Gene3D" id="1.20.1740.10">
    <property type="entry name" value="Amino acid/polyamine transporter I"/>
    <property type="match status" value="1"/>
</dbReference>
<feature type="transmembrane region" description="Helical" evidence="6">
    <location>
        <begin position="200"/>
        <end position="217"/>
    </location>
</feature>
<feature type="transmembrane region" description="Helical" evidence="6">
    <location>
        <begin position="45"/>
        <end position="70"/>
    </location>
</feature>
<dbReference type="InterPro" id="IPR002293">
    <property type="entry name" value="AA/rel_permease1"/>
</dbReference>
<dbReference type="PIRSF" id="PIRSF006060">
    <property type="entry name" value="AA_transporter"/>
    <property type="match status" value="1"/>
</dbReference>
<evidence type="ECO:0000313" key="8">
    <source>
        <dbReference type="Proteomes" id="UP000800094"/>
    </source>
</evidence>
<keyword evidence="5 6" id="KW-0472">Membrane</keyword>
<dbReference type="EMBL" id="ML987198">
    <property type="protein sequence ID" value="KAF2246470.1"/>
    <property type="molecule type" value="Genomic_DNA"/>
</dbReference>
<dbReference type="PANTHER" id="PTHR45649">
    <property type="entry name" value="AMINO-ACID PERMEASE BAT1"/>
    <property type="match status" value="1"/>
</dbReference>
<dbReference type="OrthoDB" id="3900342at2759"/>
<dbReference type="GO" id="GO:0016020">
    <property type="term" value="C:membrane"/>
    <property type="evidence" value="ECO:0007669"/>
    <property type="project" value="UniProtKB-SubCell"/>
</dbReference>
<feature type="transmembrane region" description="Helical" evidence="6">
    <location>
        <begin position="377"/>
        <end position="397"/>
    </location>
</feature>
<feature type="transmembrane region" description="Helical" evidence="6">
    <location>
        <begin position="167"/>
        <end position="188"/>
    </location>
</feature>
<evidence type="ECO:0000256" key="4">
    <source>
        <dbReference type="ARBA" id="ARBA00022989"/>
    </source>
</evidence>
<dbReference type="PANTHER" id="PTHR45649:SF27">
    <property type="entry name" value="CHOLINE TRANSPORTER (EUROFUNG)"/>
    <property type="match status" value="1"/>
</dbReference>
<dbReference type="GeneID" id="54578361"/>
<feature type="transmembrane region" description="Helical" evidence="6">
    <location>
        <begin position="409"/>
        <end position="430"/>
    </location>
</feature>
<feature type="transmembrane region" description="Helical" evidence="6">
    <location>
        <begin position="278"/>
        <end position="300"/>
    </location>
</feature>
<name>A0A6A6IAA9_9PLEO</name>
<dbReference type="AlphaFoldDB" id="A0A6A6IAA9"/>
<keyword evidence="2" id="KW-0813">Transport</keyword>
<feature type="transmembrane region" description="Helical" evidence="6">
    <location>
        <begin position="476"/>
        <end position="497"/>
    </location>
</feature>
<accession>A0A6A6IAA9</accession>
<evidence type="ECO:0000256" key="2">
    <source>
        <dbReference type="ARBA" id="ARBA00022448"/>
    </source>
</evidence>
<proteinExistence type="predicted"/>
<sequence length="517" mass="55313">MSGRESPDPTREKVMAKEEGPDVAVGEVRINASGHKDQLQRQYRLIALCALALNIDNAWIALGGSVTIAIANGGPPGVLYELIVACSYYAVIGACIAELASAIPSSGGVYHYASITPGLKYGRVLGFFAGSINFFGWLFDFASITQICSNVAVQLYAIFHPDLVIEAWHVYIAYILITILVTLTCVFANRLIPMLQDAGMVLVIVGGLVTIIVLAAMPDRHASSSFVWKDFVNITGWGDGVAFLTGVLNGAFTIGTVDAITHLAEELPEPERDLPKGVFAQVGLGFLSAFFFGIAMFYSISDLDAVINSNGSFPLAAIYAQATGTKGGTFCLLFIVLLSLLICLVGTLLTCGRIWWTLARDHATPFPKLFSSVNEDLSCPIPATLLCAIISIGLGAIPLGSKTAFTDLAGSFIILTSVSYALAIAPNLLTGRKNVPRGPFHMGSAGFFVNAAAVLLIVFFDIMYCFPFGLPTTTQAMNYNSVILVGVVALTAIWWFIRGGKRYEAPTVMHKYLAGKM</sequence>
<keyword evidence="4 6" id="KW-1133">Transmembrane helix</keyword>
<evidence type="ECO:0000256" key="6">
    <source>
        <dbReference type="SAM" id="Phobius"/>
    </source>
</evidence>
<evidence type="ECO:0000256" key="5">
    <source>
        <dbReference type="ARBA" id="ARBA00023136"/>
    </source>
</evidence>
<dbReference type="GO" id="GO:0022857">
    <property type="term" value="F:transmembrane transporter activity"/>
    <property type="evidence" value="ECO:0007669"/>
    <property type="project" value="InterPro"/>
</dbReference>
<dbReference type="Proteomes" id="UP000800094">
    <property type="component" value="Unassembled WGS sequence"/>
</dbReference>
<dbReference type="RefSeq" id="XP_033681474.1">
    <property type="nucleotide sequence ID" value="XM_033825031.1"/>
</dbReference>